<dbReference type="PANTHER" id="PTHR43289:SF6">
    <property type="entry name" value="SERINE_THREONINE-PROTEIN KINASE NEKL-3"/>
    <property type="match status" value="1"/>
</dbReference>
<dbReference type="AlphaFoldDB" id="A0A1M6B858"/>
<evidence type="ECO:0000256" key="4">
    <source>
        <dbReference type="ARBA" id="ARBA00022741"/>
    </source>
</evidence>
<dbReference type="CDD" id="cd14014">
    <property type="entry name" value="STKc_PknB_like"/>
    <property type="match status" value="1"/>
</dbReference>
<keyword evidence="5 11" id="KW-0418">Kinase</keyword>
<dbReference type="InterPro" id="IPR008271">
    <property type="entry name" value="Ser/Thr_kinase_AS"/>
</dbReference>
<accession>A0A1M6B858</accession>
<dbReference type="OrthoDB" id="3679634at2"/>
<evidence type="ECO:0000256" key="2">
    <source>
        <dbReference type="ARBA" id="ARBA00022527"/>
    </source>
</evidence>
<feature type="domain" description="Protein kinase" evidence="10">
    <location>
        <begin position="15"/>
        <end position="269"/>
    </location>
</feature>
<keyword evidence="12" id="KW-1185">Reference proteome</keyword>
<dbReference type="Gene3D" id="1.10.510.10">
    <property type="entry name" value="Transferase(Phosphotransferase) domain 1"/>
    <property type="match status" value="1"/>
</dbReference>
<dbReference type="Proteomes" id="UP000184452">
    <property type="component" value="Unassembled WGS sequence"/>
</dbReference>
<dbReference type="EMBL" id="FQZK01000001">
    <property type="protein sequence ID" value="SHI44880.1"/>
    <property type="molecule type" value="Genomic_DNA"/>
</dbReference>
<evidence type="ECO:0000256" key="5">
    <source>
        <dbReference type="ARBA" id="ARBA00022777"/>
    </source>
</evidence>
<feature type="compositionally biased region" description="Low complexity" evidence="8">
    <location>
        <begin position="381"/>
        <end position="400"/>
    </location>
</feature>
<evidence type="ECO:0000256" key="8">
    <source>
        <dbReference type="SAM" id="MobiDB-lite"/>
    </source>
</evidence>
<keyword evidence="9" id="KW-0812">Transmembrane</keyword>
<evidence type="ECO:0000256" key="1">
    <source>
        <dbReference type="ARBA" id="ARBA00012513"/>
    </source>
</evidence>
<dbReference type="SMART" id="SM00220">
    <property type="entry name" value="S_TKc"/>
    <property type="match status" value="1"/>
</dbReference>
<dbReference type="InterPro" id="IPR017441">
    <property type="entry name" value="Protein_kinase_ATP_BS"/>
</dbReference>
<dbReference type="Pfam" id="PF00069">
    <property type="entry name" value="Pkinase"/>
    <property type="match status" value="1"/>
</dbReference>
<name>A0A1M6B858_9ACTN</name>
<keyword evidence="9" id="KW-1133">Transmembrane helix</keyword>
<dbReference type="PROSITE" id="PS00107">
    <property type="entry name" value="PROTEIN_KINASE_ATP"/>
    <property type="match status" value="1"/>
</dbReference>
<evidence type="ECO:0000259" key="10">
    <source>
        <dbReference type="PROSITE" id="PS50011"/>
    </source>
</evidence>
<dbReference type="PANTHER" id="PTHR43289">
    <property type="entry name" value="MITOGEN-ACTIVATED PROTEIN KINASE KINASE KINASE 20-RELATED"/>
    <property type="match status" value="1"/>
</dbReference>
<dbReference type="GO" id="GO:0005524">
    <property type="term" value="F:ATP binding"/>
    <property type="evidence" value="ECO:0007669"/>
    <property type="project" value="UniProtKB-UniRule"/>
</dbReference>
<dbReference type="STRING" id="758803.SAMN05421803_101251"/>
<feature type="region of interest" description="Disordered" evidence="8">
    <location>
        <begin position="374"/>
        <end position="414"/>
    </location>
</feature>
<dbReference type="InterPro" id="IPR000719">
    <property type="entry name" value="Prot_kinase_dom"/>
</dbReference>
<proteinExistence type="predicted"/>
<feature type="transmembrane region" description="Helical" evidence="9">
    <location>
        <begin position="345"/>
        <end position="367"/>
    </location>
</feature>
<dbReference type="EC" id="2.7.11.1" evidence="1"/>
<keyword evidence="9" id="KW-0472">Membrane</keyword>
<protein>
    <recommendedName>
        <fullName evidence="1">non-specific serine/threonine protein kinase</fullName>
        <ecNumber evidence="1">2.7.11.1</ecNumber>
    </recommendedName>
</protein>
<dbReference type="InterPro" id="IPR011009">
    <property type="entry name" value="Kinase-like_dom_sf"/>
</dbReference>
<keyword evidence="3" id="KW-0808">Transferase</keyword>
<dbReference type="PROSITE" id="PS50011">
    <property type="entry name" value="PROTEIN_KINASE_DOM"/>
    <property type="match status" value="1"/>
</dbReference>
<dbReference type="GO" id="GO:0004674">
    <property type="term" value="F:protein serine/threonine kinase activity"/>
    <property type="evidence" value="ECO:0007669"/>
    <property type="project" value="UniProtKB-KW"/>
</dbReference>
<dbReference type="RefSeq" id="WP_073374029.1">
    <property type="nucleotide sequence ID" value="NZ_FQZK01000001.1"/>
</dbReference>
<feature type="region of interest" description="Disordered" evidence="8">
    <location>
        <begin position="271"/>
        <end position="341"/>
    </location>
</feature>
<sequence>MGSETESERLLRERYRLTSELGRGGMGRVWKAHDENLNRAVAIKEILFGPGLDEEGRVRAAARARREAQAAAMGAHPNIVTVHDIFEEDGRPWIVMEFLTGCSLFDLVRTRGVRPPGEVARWGLALVDALDTAHRQGITHRDVKPENVMVTDGGRVVLTDFGIATIADTSAVTQTAAIMGSPAYLAPERLSNGPATPAGDLWSLGATLYHAATGISPFRREGVPATLNAILNQEPADRLAPGPLRDAVHGLLAKDPARRLDAGRGRALLARAADPAAPGARTAAALPPGPATAAPPGGTGPAGTGATRRAVPTGASFPPRPAPEGREGPGDPAPRPARRGGRPSWPVAVLALGLALAVAGVGAVVVLDPWGEGAGARPSDAGSAAPEEPATGEPAEDGAPQESPGPQQAPEQAGMVWTQEPEGFAILVPQGWIRRVSQASVFYDAPDSAAYLQVDRTPHPTDDEYGHVLGQEEATAVRLEGYERVRIEDVTDATPFLSAADWEFTWGAPGEDRRMLARNIAVSPGEYYTVAWASPAGPWAGHEDMRNAALEGFAPA</sequence>
<keyword evidence="2" id="KW-0723">Serine/threonine-protein kinase</keyword>
<evidence type="ECO:0000256" key="3">
    <source>
        <dbReference type="ARBA" id="ARBA00022679"/>
    </source>
</evidence>
<evidence type="ECO:0000256" key="9">
    <source>
        <dbReference type="SAM" id="Phobius"/>
    </source>
</evidence>
<keyword evidence="6 7" id="KW-0067">ATP-binding</keyword>
<feature type="binding site" evidence="7">
    <location>
        <position position="44"/>
    </location>
    <ligand>
        <name>ATP</name>
        <dbReference type="ChEBI" id="CHEBI:30616"/>
    </ligand>
</feature>
<evidence type="ECO:0000313" key="11">
    <source>
        <dbReference type="EMBL" id="SHI44880.1"/>
    </source>
</evidence>
<evidence type="ECO:0000313" key="12">
    <source>
        <dbReference type="Proteomes" id="UP000184452"/>
    </source>
</evidence>
<gene>
    <name evidence="11" type="ORF">SAMN05421803_101251</name>
</gene>
<organism evidence="11 12">
    <name type="scientific">Nocardiopsis flavescens</name>
    <dbReference type="NCBI Taxonomy" id="758803"/>
    <lineage>
        <taxon>Bacteria</taxon>
        <taxon>Bacillati</taxon>
        <taxon>Actinomycetota</taxon>
        <taxon>Actinomycetes</taxon>
        <taxon>Streptosporangiales</taxon>
        <taxon>Nocardiopsidaceae</taxon>
        <taxon>Nocardiopsis</taxon>
    </lineage>
</organism>
<evidence type="ECO:0000256" key="6">
    <source>
        <dbReference type="ARBA" id="ARBA00022840"/>
    </source>
</evidence>
<dbReference type="SUPFAM" id="SSF56112">
    <property type="entry name" value="Protein kinase-like (PK-like)"/>
    <property type="match status" value="1"/>
</dbReference>
<evidence type="ECO:0000256" key="7">
    <source>
        <dbReference type="PROSITE-ProRule" id="PRU10141"/>
    </source>
</evidence>
<dbReference type="Gene3D" id="3.30.200.20">
    <property type="entry name" value="Phosphorylase Kinase, domain 1"/>
    <property type="match status" value="1"/>
</dbReference>
<keyword evidence="4 7" id="KW-0547">Nucleotide-binding</keyword>
<feature type="compositionally biased region" description="Low complexity" evidence="8">
    <location>
        <begin position="271"/>
        <end position="296"/>
    </location>
</feature>
<reference evidence="11 12" key="1">
    <citation type="submission" date="2016-11" db="EMBL/GenBank/DDBJ databases">
        <authorList>
            <person name="Jaros S."/>
            <person name="Januszkiewicz K."/>
            <person name="Wedrychowicz H."/>
        </authorList>
    </citation>
    <scope>NUCLEOTIDE SEQUENCE [LARGE SCALE GENOMIC DNA]</scope>
    <source>
        <strain evidence="11 12">CGMCC 4.5723</strain>
    </source>
</reference>
<dbReference type="PROSITE" id="PS00108">
    <property type="entry name" value="PROTEIN_KINASE_ST"/>
    <property type="match status" value="1"/>
</dbReference>